<geneLocation type="plasmid" evidence="3 4">
    <name>pVL1_2</name>
</geneLocation>
<feature type="chain" id="PRO_5034428322" evidence="2">
    <location>
        <begin position="19"/>
        <end position="190"/>
    </location>
</feature>
<dbReference type="RefSeq" id="WP_207183996.1">
    <property type="nucleotide sequence ID" value="NZ_AP024147.1"/>
</dbReference>
<sequence length="190" mass="20064">MSLRTLATAAVTMGLAKAAPQSADDAALPPLQIGVRARDITTGLTGLLTMRALTLDGVIQYTIQPMGDGEKIPEGWTIDEHSLEVVDAGIIAKVTPEATNVSVRLGQEVTDKISGVVGITTRRITYINGCVQFAVQPKVDKDGKMPEAIYLDHSRLVASHQAVEAKPPIGVDKPRPPGGPSTRASSMRMG</sequence>
<organism evidence="3 4">
    <name type="scientific">Methylobacterium indicum</name>
    <dbReference type="NCBI Taxonomy" id="1775910"/>
    <lineage>
        <taxon>Bacteria</taxon>
        <taxon>Pseudomonadati</taxon>
        <taxon>Pseudomonadota</taxon>
        <taxon>Alphaproteobacteria</taxon>
        <taxon>Hyphomicrobiales</taxon>
        <taxon>Methylobacteriaceae</taxon>
        <taxon>Methylobacterium</taxon>
    </lineage>
</organism>
<dbReference type="AlphaFoldDB" id="A0A8H8X076"/>
<reference evidence="3" key="1">
    <citation type="submission" date="2020-11" db="EMBL/GenBank/DDBJ databases">
        <title>Complete genome sequence of a novel pathogenic Methylobacterium strain isolated from rice in Vietnam.</title>
        <authorList>
            <person name="Lai K."/>
            <person name="Okazaki S."/>
            <person name="Higashi K."/>
            <person name="Mori H."/>
            <person name="Toyoda A."/>
            <person name="Kurokawa K."/>
        </authorList>
    </citation>
    <scope>NUCLEOTIDE SEQUENCE</scope>
    <source>
        <strain evidence="3">VL1</strain>
        <plasmid evidence="3">pVL1_2</plasmid>
    </source>
</reference>
<evidence type="ECO:0000256" key="1">
    <source>
        <dbReference type="SAM" id="MobiDB-lite"/>
    </source>
</evidence>
<keyword evidence="3" id="KW-0614">Plasmid</keyword>
<evidence type="ECO:0000256" key="2">
    <source>
        <dbReference type="SAM" id="SignalP"/>
    </source>
</evidence>
<name>A0A8H8X076_9HYPH</name>
<accession>A0A8H8X076</accession>
<dbReference type="KEGG" id="mind:mvi_62670"/>
<evidence type="ECO:0000313" key="4">
    <source>
        <dbReference type="Proteomes" id="UP000663508"/>
    </source>
</evidence>
<protein>
    <submittedName>
        <fullName evidence="3">Uncharacterized protein</fullName>
    </submittedName>
</protein>
<feature type="region of interest" description="Disordered" evidence="1">
    <location>
        <begin position="164"/>
        <end position="190"/>
    </location>
</feature>
<gene>
    <name evidence="3" type="ORF">mvi_62670</name>
</gene>
<dbReference type="Proteomes" id="UP000663508">
    <property type="component" value="Plasmid pVL1_2"/>
</dbReference>
<dbReference type="EMBL" id="AP024147">
    <property type="protein sequence ID" value="BCM87806.1"/>
    <property type="molecule type" value="Genomic_DNA"/>
</dbReference>
<keyword evidence="2" id="KW-0732">Signal</keyword>
<proteinExistence type="predicted"/>
<feature type="signal peptide" evidence="2">
    <location>
        <begin position="1"/>
        <end position="18"/>
    </location>
</feature>
<evidence type="ECO:0000313" key="3">
    <source>
        <dbReference type="EMBL" id="BCM87806.1"/>
    </source>
</evidence>